<feature type="binding site" evidence="7">
    <location>
        <position position="41"/>
    </location>
    <ligand>
        <name>NAD(+)</name>
        <dbReference type="ChEBI" id="CHEBI:57540"/>
    </ligand>
</feature>
<dbReference type="NCBIfam" id="NF000824">
    <property type="entry name" value="PRK00066.1"/>
    <property type="match status" value="1"/>
</dbReference>
<feature type="binding site" evidence="9">
    <location>
        <position position="97"/>
    </location>
    <ligand>
        <name>NAD(+)</name>
        <dbReference type="ChEBI" id="CHEBI:57540"/>
    </ligand>
</feature>
<feature type="binding site" evidence="9">
    <location>
        <begin position="11"/>
        <end position="16"/>
    </location>
    <ligand>
        <name>NAD(+)</name>
        <dbReference type="ChEBI" id="CHEBI:57540"/>
    </ligand>
</feature>
<dbReference type="SUPFAM" id="SSF56327">
    <property type="entry name" value="LDH C-terminal domain-like"/>
    <property type="match status" value="1"/>
</dbReference>
<evidence type="ECO:0000313" key="13">
    <source>
        <dbReference type="Proteomes" id="UP000218831"/>
    </source>
</evidence>
<sequence>MIQRRTVGIIGTGNVGVAAAYALFNQRIASEIILVDQNKEKAEGEAMDLMHGQLLVGNVKVRSGSYEDLKHTQVIIITAGVGQKSPDESRLELLNRNASVFKDIISKLDKHAPNAILIIATNPVDILTYVSQKLSTREPHRIIGTGTLLDTARFRALLGEYYGVDPRSVHAYILGEHGDSEVPIWSQANIGGKPIEHNTIMDKPYNREALDTLFQKAKNAAYEIIERKGFTNTAIGVVIARIVEGILEDEKSVIPVSVYWDNEYGITDVCMSLQSVIGLDGVKDRITPDITDEEIEGLSKSANVLKESLAGIKELD</sequence>
<evidence type="ECO:0000256" key="3">
    <source>
        <dbReference type="ARBA" id="ARBA00012967"/>
    </source>
</evidence>
<dbReference type="Proteomes" id="UP000218831">
    <property type="component" value="Unassembled WGS sequence"/>
</dbReference>
<dbReference type="InterPro" id="IPR001557">
    <property type="entry name" value="L-lactate/malate_DH"/>
</dbReference>
<comment type="catalytic activity">
    <reaction evidence="6 7">
        <text>(S)-lactate + NAD(+) = pyruvate + NADH + H(+)</text>
        <dbReference type="Rhea" id="RHEA:23444"/>
        <dbReference type="ChEBI" id="CHEBI:15361"/>
        <dbReference type="ChEBI" id="CHEBI:15378"/>
        <dbReference type="ChEBI" id="CHEBI:16651"/>
        <dbReference type="ChEBI" id="CHEBI:57540"/>
        <dbReference type="ChEBI" id="CHEBI:57945"/>
        <dbReference type="EC" id="1.1.1.27"/>
    </reaction>
</comment>
<feature type="binding site" evidence="7">
    <location>
        <position position="231"/>
    </location>
    <ligand>
        <name>substrate</name>
    </ligand>
</feature>
<keyword evidence="7" id="KW-0597">Phosphoprotein</keyword>
<evidence type="ECO:0000256" key="9">
    <source>
        <dbReference type="PIRSR" id="PIRSR000102-3"/>
    </source>
</evidence>
<dbReference type="GO" id="GO:0004459">
    <property type="term" value="F:L-lactate dehydrogenase (NAD+) activity"/>
    <property type="evidence" value="ECO:0007669"/>
    <property type="project" value="UniProtKB-UniRule"/>
</dbReference>
<dbReference type="EC" id="1.1.1.27" evidence="3 7"/>
<evidence type="ECO:0000256" key="1">
    <source>
        <dbReference type="ARBA" id="ARBA00004843"/>
    </source>
</evidence>
<dbReference type="AlphaFoldDB" id="A0A2A2G7C7"/>
<keyword evidence="13" id="KW-1185">Reference proteome</keyword>
<feature type="binding site" evidence="7">
    <location>
        <begin position="150"/>
        <end position="153"/>
    </location>
    <ligand>
        <name>substrate</name>
    </ligand>
</feature>
<keyword evidence="4 7" id="KW-0560">Oxidoreductase</keyword>
<evidence type="ECO:0000256" key="7">
    <source>
        <dbReference type="HAMAP-Rule" id="MF_00488"/>
    </source>
</evidence>
<feature type="binding site" evidence="7">
    <location>
        <position position="66"/>
    </location>
    <ligand>
        <name>NAD(+)</name>
        <dbReference type="ChEBI" id="CHEBI:57540"/>
    </ligand>
</feature>
<dbReference type="InterPro" id="IPR018177">
    <property type="entry name" value="L-lactate_DH_AS"/>
</dbReference>
<organism evidence="12 13">
    <name type="scientific">Fodinibius salipaludis</name>
    <dbReference type="NCBI Taxonomy" id="2032627"/>
    <lineage>
        <taxon>Bacteria</taxon>
        <taxon>Pseudomonadati</taxon>
        <taxon>Balneolota</taxon>
        <taxon>Balneolia</taxon>
        <taxon>Balneolales</taxon>
        <taxon>Balneolaceae</taxon>
        <taxon>Fodinibius</taxon>
    </lineage>
</organism>
<dbReference type="PIRSF" id="PIRSF000102">
    <property type="entry name" value="Lac_mal_DH"/>
    <property type="match status" value="1"/>
</dbReference>
<comment type="similarity">
    <text evidence="2 7">Belongs to the LDH/MDH superfamily. LDH family.</text>
</comment>
<dbReference type="GO" id="GO:0006096">
    <property type="term" value="P:glycolytic process"/>
    <property type="evidence" value="ECO:0007669"/>
    <property type="project" value="UniProtKB-UniRule"/>
</dbReference>
<feature type="modified residue" description="Phosphotyrosine" evidence="7">
    <location>
        <position position="222"/>
    </location>
</feature>
<evidence type="ECO:0000256" key="8">
    <source>
        <dbReference type="PIRSR" id="PIRSR000102-1"/>
    </source>
</evidence>
<comment type="subcellular location">
    <subcellularLocation>
        <location evidence="7">Cytoplasm</location>
    </subcellularLocation>
</comment>
<evidence type="ECO:0000256" key="4">
    <source>
        <dbReference type="ARBA" id="ARBA00023002"/>
    </source>
</evidence>
<feature type="binding site" evidence="7">
    <location>
        <position position="155"/>
    </location>
    <ligand>
        <name>beta-D-fructose 1,6-bisphosphate</name>
        <dbReference type="ChEBI" id="CHEBI:32966"/>
        <note>allosteric activator</note>
    </ligand>
</feature>
<accession>A0A2A2G7C7</accession>
<evidence type="ECO:0000313" key="12">
    <source>
        <dbReference type="EMBL" id="PAU92727.1"/>
    </source>
</evidence>
<dbReference type="NCBIfam" id="TIGR01771">
    <property type="entry name" value="L-LDH-NAD"/>
    <property type="match status" value="1"/>
</dbReference>
<dbReference type="InterPro" id="IPR011304">
    <property type="entry name" value="L-lactate_DH"/>
</dbReference>
<dbReference type="PRINTS" id="PR00086">
    <property type="entry name" value="LLDHDRGNASE"/>
</dbReference>
<dbReference type="GO" id="GO:0006089">
    <property type="term" value="P:lactate metabolic process"/>
    <property type="evidence" value="ECO:0007669"/>
    <property type="project" value="TreeGrafter"/>
</dbReference>
<name>A0A2A2G7C7_9BACT</name>
<dbReference type="Pfam" id="PF02866">
    <property type="entry name" value="Ldh_1_C"/>
    <property type="match status" value="1"/>
</dbReference>
<dbReference type="InterPro" id="IPR015955">
    <property type="entry name" value="Lactate_DH/Glyco_Ohase_4_C"/>
</dbReference>
<evidence type="ECO:0000259" key="11">
    <source>
        <dbReference type="Pfam" id="PF02866"/>
    </source>
</evidence>
<dbReference type="HAMAP" id="MF_00488">
    <property type="entry name" value="Lactate_dehydrog"/>
    <property type="match status" value="1"/>
</dbReference>
<dbReference type="UniPathway" id="UPA00554">
    <property type="reaction ID" value="UER00611"/>
</dbReference>
<feature type="binding site" evidence="7">
    <location>
        <begin position="122"/>
        <end position="125"/>
    </location>
    <ligand>
        <name>substrate</name>
    </ligand>
</feature>
<comment type="caution">
    <text evidence="12">The sequence shown here is derived from an EMBL/GenBank/DDBJ whole genome shotgun (WGS) entry which is preliminary data.</text>
</comment>
<keyword evidence="7" id="KW-0963">Cytoplasm</keyword>
<feature type="binding site" evidence="7">
    <location>
        <position position="15"/>
    </location>
    <ligand>
        <name>NAD(+)</name>
        <dbReference type="ChEBI" id="CHEBI:57540"/>
    </ligand>
</feature>
<evidence type="ECO:0000256" key="6">
    <source>
        <dbReference type="ARBA" id="ARBA00049258"/>
    </source>
</evidence>
<proteinExistence type="inferred from homology"/>
<dbReference type="InterPro" id="IPR036291">
    <property type="entry name" value="NAD(P)-bd_dom_sf"/>
</dbReference>
<comment type="caution">
    <text evidence="7">Lacks conserved residue(s) required for the propagation of feature annotation.</text>
</comment>
<dbReference type="PANTHER" id="PTHR43128">
    <property type="entry name" value="L-2-HYDROXYCARBOXYLATE DEHYDROGENASE (NAD(P)(+))"/>
    <property type="match status" value="1"/>
</dbReference>
<comment type="pathway">
    <text evidence="1 7">Fermentation; pyruvate fermentation to lactate; (S)-lactate from pyruvate: step 1/1.</text>
</comment>
<feature type="binding site" evidence="7">
    <location>
        <begin position="80"/>
        <end position="81"/>
    </location>
    <ligand>
        <name>NAD(+)</name>
        <dbReference type="ChEBI" id="CHEBI:57540"/>
    </ligand>
</feature>
<comment type="subunit">
    <text evidence="7">Homotetramer.</text>
</comment>
<dbReference type="RefSeq" id="WP_095607707.1">
    <property type="nucleotide sequence ID" value="NZ_NSKE01000014.1"/>
</dbReference>
<keyword evidence="7" id="KW-0021">Allosteric enzyme</keyword>
<feature type="binding site" evidence="7">
    <location>
        <position position="83"/>
    </location>
    <ligand>
        <name>substrate</name>
    </ligand>
</feature>
<evidence type="ECO:0000259" key="10">
    <source>
        <dbReference type="Pfam" id="PF00056"/>
    </source>
</evidence>
<dbReference type="PROSITE" id="PS00064">
    <property type="entry name" value="L_LDH"/>
    <property type="match status" value="1"/>
</dbReference>
<comment type="function">
    <text evidence="7">Catalyzes the conversion of lactate to pyruvate.</text>
</comment>
<dbReference type="SUPFAM" id="SSF51735">
    <property type="entry name" value="NAD(P)-binding Rossmann-fold domains"/>
    <property type="match status" value="1"/>
</dbReference>
<dbReference type="OrthoDB" id="9802969at2"/>
<dbReference type="InterPro" id="IPR001236">
    <property type="entry name" value="Lactate/malate_DH_N"/>
</dbReference>
<evidence type="ECO:0000256" key="2">
    <source>
        <dbReference type="ARBA" id="ARBA00006054"/>
    </source>
</evidence>
<dbReference type="PANTHER" id="PTHR43128:SF16">
    <property type="entry name" value="L-LACTATE DEHYDROGENASE"/>
    <property type="match status" value="1"/>
</dbReference>
<dbReference type="GO" id="GO:0005737">
    <property type="term" value="C:cytoplasm"/>
    <property type="evidence" value="ECO:0007669"/>
    <property type="project" value="UniProtKB-SubCell"/>
</dbReference>
<gene>
    <name evidence="7" type="primary">ldh</name>
    <name evidence="12" type="ORF">CK503_15295</name>
</gene>
<feature type="domain" description="Lactate/malate dehydrogenase N-terminal" evidence="10">
    <location>
        <begin position="7"/>
        <end position="144"/>
    </location>
</feature>
<dbReference type="Pfam" id="PF00056">
    <property type="entry name" value="Ldh_1_N"/>
    <property type="match status" value="1"/>
</dbReference>
<evidence type="ECO:0000256" key="5">
    <source>
        <dbReference type="ARBA" id="ARBA00023027"/>
    </source>
</evidence>
<feature type="binding site" evidence="7">
    <location>
        <position position="145"/>
    </location>
    <ligand>
        <name>NAD(+)</name>
        <dbReference type="ChEBI" id="CHEBI:57540"/>
    </ligand>
</feature>
<feature type="binding site" evidence="7">
    <location>
        <position position="170"/>
    </location>
    <ligand>
        <name>beta-D-fructose 1,6-bisphosphate</name>
        <dbReference type="ChEBI" id="CHEBI:32966"/>
        <note>allosteric activator</note>
    </ligand>
</feature>
<dbReference type="EMBL" id="NSKE01000014">
    <property type="protein sequence ID" value="PAU92727.1"/>
    <property type="molecule type" value="Genomic_DNA"/>
</dbReference>
<dbReference type="CDD" id="cd05292">
    <property type="entry name" value="LDH_2"/>
    <property type="match status" value="1"/>
</dbReference>
<comment type="activity regulation">
    <text evidence="7">Allosterically activated by fructose 1,6-bisphosphate (FBP).</text>
</comment>
<dbReference type="InterPro" id="IPR022383">
    <property type="entry name" value="Lactate/malate_DH_C"/>
</dbReference>
<feature type="binding site" evidence="7 9">
    <location>
        <position position="36"/>
    </location>
    <ligand>
        <name>NAD(+)</name>
        <dbReference type="ChEBI" id="CHEBI:57540"/>
    </ligand>
</feature>
<protein>
    <recommendedName>
        <fullName evidence="3 7">L-lactate dehydrogenase</fullName>
        <shortName evidence="7">L-LDH</shortName>
        <ecNumber evidence="3 7">1.1.1.27</ecNumber>
    </recommendedName>
</protein>
<dbReference type="Gene3D" id="3.90.110.10">
    <property type="entry name" value="Lactate dehydrogenase/glycoside hydrolase, family 4, C-terminal"/>
    <property type="match status" value="1"/>
</dbReference>
<feature type="binding site" evidence="7">
    <location>
        <position position="90"/>
    </location>
    <ligand>
        <name>substrate</name>
    </ligand>
</feature>
<keyword evidence="5 7" id="KW-0520">NAD</keyword>
<dbReference type="Gene3D" id="3.40.50.720">
    <property type="entry name" value="NAD(P)-binding Rossmann-like Domain"/>
    <property type="match status" value="1"/>
</dbReference>
<feature type="active site" description="Proton acceptor" evidence="7 8">
    <location>
        <position position="177"/>
    </location>
</feature>
<feature type="binding site" evidence="7">
    <location>
        <begin position="120"/>
        <end position="122"/>
    </location>
    <ligand>
        <name>NAD(+)</name>
        <dbReference type="ChEBI" id="CHEBI:57540"/>
    </ligand>
</feature>
<feature type="domain" description="Lactate/malate dehydrogenase C-terminal" evidence="11">
    <location>
        <begin position="147"/>
        <end position="313"/>
    </location>
</feature>
<reference evidence="12 13" key="1">
    <citation type="submission" date="2017-08" db="EMBL/GenBank/DDBJ databases">
        <title>Aliifodinibius alkalisoli sp. nov., isolated from saline alkaline soil.</title>
        <authorList>
            <person name="Liu D."/>
            <person name="Zhang G."/>
        </authorList>
    </citation>
    <scope>NUCLEOTIDE SEQUENCE [LARGE SCALE GENOMIC DNA]</scope>
    <source>
        <strain evidence="12 13">WN023</strain>
    </source>
</reference>